<dbReference type="AlphaFoldDB" id="A0A1E3B575"/>
<dbReference type="InterPro" id="IPR015943">
    <property type="entry name" value="WD40/YVTN_repeat-like_dom_sf"/>
</dbReference>
<feature type="region of interest" description="Disordered" evidence="1">
    <location>
        <begin position="1"/>
        <end position="46"/>
    </location>
</feature>
<proteinExistence type="predicted"/>
<dbReference type="PANTHER" id="PTHR45589">
    <property type="entry name" value="WD REPEAT DOMAIN 62, ISOFORM G"/>
    <property type="match status" value="1"/>
</dbReference>
<feature type="region of interest" description="Disordered" evidence="1">
    <location>
        <begin position="285"/>
        <end position="312"/>
    </location>
</feature>
<feature type="compositionally biased region" description="Polar residues" evidence="1">
    <location>
        <begin position="130"/>
        <end position="149"/>
    </location>
</feature>
<evidence type="ECO:0000313" key="3">
    <source>
        <dbReference type="Proteomes" id="UP000094569"/>
    </source>
</evidence>
<accession>A0A1E3B575</accession>
<gene>
    <name evidence="2" type="ORF">SI65_08537</name>
</gene>
<dbReference type="InterPro" id="IPR052779">
    <property type="entry name" value="WDR62"/>
</dbReference>
<dbReference type="SMART" id="SM00320">
    <property type="entry name" value="WD40"/>
    <property type="match status" value="9"/>
</dbReference>
<dbReference type="InterPro" id="IPR001680">
    <property type="entry name" value="WD40_rpt"/>
</dbReference>
<protein>
    <submittedName>
        <fullName evidence="2">Uncharacterized protein</fullName>
    </submittedName>
</protein>
<dbReference type="Gene3D" id="2.130.10.10">
    <property type="entry name" value="YVTN repeat-like/Quinoprotein amine dehydrogenase"/>
    <property type="match status" value="3"/>
</dbReference>
<dbReference type="InterPro" id="IPR036322">
    <property type="entry name" value="WD40_repeat_dom_sf"/>
</dbReference>
<evidence type="ECO:0000256" key="1">
    <source>
        <dbReference type="SAM" id="MobiDB-lite"/>
    </source>
</evidence>
<feature type="region of interest" description="Disordered" evidence="1">
    <location>
        <begin position="1009"/>
        <end position="1052"/>
    </location>
</feature>
<dbReference type="PANTHER" id="PTHR45589:SF1">
    <property type="entry name" value="WD REPEAT DOMAIN 62, ISOFORM G"/>
    <property type="match status" value="1"/>
</dbReference>
<dbReference type="VEuPathDB" id="FungiDB:SI65_08537"/>
<dbReference type="OrthoDB" id="6252103at2759"/>
<sequence length="1074" mass="115981">MSSNTPFNGKCKPPAGPGHSLRITPSNSPLPRPAARSPNKPSAHQTNLALQTVIGTTTTSPNGFSSHDESRSFAFCAGSAAVLAELDDDNNVHQRFFRARPSATSVNPVSSFYNQSTPPSTPDSRARSTPIKSNAHASGLHNGSPSNDWAESGSPRGWSSRERIKAVTSVSLSPNGRFLAMGETGYNPRVLIYSTAKDSSPDVPLSILSEHTFGVRNLAFSSNSQYLSSLGNVNDGFLFIWAVSLKNGSARLHSTNKCTALVKEMCWMGQTLVTVGVRHVKVWRLPDQRPGSPGKSRHNPESAAHSSNPTPKALSGRNCLLGALGDSTFTCAASISENEAVVGTDTGALCLLDDSAGSQKLSVAHHVGFSITSMAIDSDGSCVWIGGRGRKMEKFSVDSLRSAASPVPPSSPGARPKPKGLAITCMGSLSSHLVTLDSSRVVNIYPFDSLDSEDDESSTDTTMPAHRESVLGIRSLKGPNELNADFFTWSSKGTVHFWNTDGKCRASRTIPVDRLPSDDDDVSNELKTVAAGEDLDFYVSGDRLGILRVMSAQPWMCVNEVRAHGGEITDIAIRSDPDSDAFLIASSGRDRMIQLFQKRDESIELIQTMDDHVGAVGQLLFSQDGEKLLSCSSDRTILIRNRVTREEDGATAVAYLISKTITLKSSPVSMTFSPDDSNILVVSTMDRCIQIVDLSSGRAVHAFRAADSESPDAVVMSALTVATEIPGQSPRVLVGVSSTDKSIRVYDMDRDLLLTGEFGHAEGVSDVLLLDNPQDTPDDPVKRTLISVGIDGVVMIWGLTVQPHQSSDPVQNSSRDEDDTPAKTASKPPIRRILSKSELAGFQKQDHSAVTPTPLRESSPPLVRRMSKLSLKSSSLRNGHAISSTPSPPHSSRRSPTYATPHERQRRSPSTSPKSTPTPAPSSTSTSTPTKKVSRTSSTRRTSLEFRSRTKHSHTHQNDFGSLNTSTEQVCRTLRAYRKKLHGSSEHLRSQRELERELSLTLRSLGSHNKNFGDAQLETETDSSGRENERMPLSSMSSGRTLRIPHLPSTPELGQKSLREVCVCRSRSIDDGEG</sequence>
<dbReference type="STRING" id="573508.A0A1E3B575"/>
<feature type="compositionally biased region" description="Polar residues" evidence="1">
    <location>
        <begin position="803"/>
        <end position="813"/>
    </location>
</feature>
<dbReference type="SUPFAM" id="SSF50978">
    <property type="entry name" value="WD40 repeat-like"/>
    <property type="match status" value="2"/>
</dbReference>
<keyword evidence="3" id="KW-1185">Reference proteome</keyword>
<feature type="compositionally biased region" description="Polar residues" evidence="1">
    <location>
        <begin position="104"/>
        <end position="118"/>
    </location>
</feature>
<dbReference type="EMBL" id="JXNT01000013">
    <property type="protein sequence ID" value="ODM16103.1"/>
    <property type="molecule type" value="Genomic_DNA"/>
</dbReference>
<feature type="region of interest" description="Disordered" evidence="1">
    <location>
        <begin position="104"/>
        <end position="157"/>
    </location>
</feature>
<comment type="caution">
    <text evidence="2">The sequence shown here is derived from an EMBL/GenBank/DDBJ whole genome shotgun (WGS) entry which is preliminary data.</text>
</comment>
<name>A0A1E3B575_ASPCR</name>
<organism evidence="2 3">
    <name type="scientific">Aspergillus cristatus</name>
    <name type="common">Chinese Fuzhuan brick tea-fermentation fungus</name>
    <name type="synonym">Eurotium cristatum</name>
    <dbReference type="NCBI Taxonomy" id="573508"/>
    <lineage>
        <taxon>Eukaryota</taxon>
        <taxon>Fungi</taxon>
        <taxon>Dikarya</taxon>
        <taxon>Ascomycota</taxon>
        <taxon>Pezizomycotina</taxon>
        <taxon>Eurotiomycetes</taxon>
        <taxon>Eurotiomycetidae</taxon>
        <taxon>Eurotiales</taxon>
        <taxon>Aspergillaceae</taxon>
        <taxon>Aspergillus</taxon>
        <taxon>Aspergillus subgen. Aspergillus</taxon>
    </lineage>
</organism>
<reference evidence="2 3" key="1">
    <citation type="journal article" date="2016" name="BMC Genomics">
        <title>Comparative genomic and transcriptomic analyses of the Fuzhuan brick tea-fermentation fungus Aspergillus cristatus.</title>
        <authorList>
            <person name="Ge Y."/>
            <person name="Wang Y."/>
            <person name="Liu Y."/>
            <person name="Tan Y."/>
            <person name="Ren X."/>
            <person name="Zhang X."/>
            <person name="Hyde K.D."/>
            <person name="Liu Y."/>
            <person name="Liu Z."/>
        </authorList>
    </citation>
    <scope>NUCLEOTIDE SEQUENCE [LARGE SCALE GENOMIC DNA]</scope>
    <source>
        <strain evidence="2 3">GZAAS20.1005</strain>
    </source>
</reference>
<dbReference type="Pfam" id="PF00400">
    <property type="entry name" value="WD40"/>
    <property type="match status" value="3"/>
</dbReference>
<evidence type="ECO:0000313" key="2">
    <source>
        <dbReference type="EMBL" id="ODM16103.1"/>
    </source>
</evidence>
<feature type="compositionally biased region" description="Low complexity" evidence="1">
    <location>
        <begin position="908"/>
        <end position="941"/>
    </location>
</feature>
<feature type="region of interest" description="Disordered" evidence="1">
    <location>
        <begin position="803"/>
        <end position="961"/>
    </location>
</feature>
<dbReference type="Proteomes" id="UP000094569">
    <property type="component" value="Unassembled WGS sequence"/>
</dbReference>